<dbReference type="SUPFAM" id="SSF54862">
    <property type="entry name" value="4Fe-4S ferredoxins"/>
    <property type="match status" value="1"/>
</dbReference>
<keyword evidence="4" id="KW-0670">Pyruvate</keyword>
<evidence type="ECO:0000256" key="2">
    <source>
        <dbReference type="ARBA" id="ARBA00023002"/>
    </source>
</evidence>
<dbReference type="InterPro" id="IPR029061">
    <property type="entry name" value="THDP-binding"/>
</dbReference>
<dbReference type="CDD" id="cd07034">
    <property type="entry name" value="TPP_PYR_PFOR_IOR-alpha_like"/>
    <property type="match status" value="1"/>
</dbReference>
<dbReference type="Pfam" id="PF02775">
    <property type="entry name" value="TPP_enzyme_C"/>
    <property type="match status" value="1"/>
</dbReference>
<dbReference type="InterPro" id="IPR017896">
    <property type="entry name" value="4Fe4S_Fe-S-bd"/>
</dbReference>
<dbReference type="InterPro" id="IPR011766">
    <property type="entry name" value="TPP_enzyme_TPP-bd"/>
</dbReference>
<dbReference type="EMBL" id="QVLS01000010">
    <property type="protein sequence ID" value="RFP77599.1"/>
    <property type="molecule type" value="Genomic_DNA"/>
</dbReference>
<dbReference type="Gene3D" id="3.40.50.970">
    <property type="match status" value="2"/>
</dbReference>
<feature type="domain" description="4Fe-4S ferredoxin-type" evidence="3">
    <location>
        <begin position="613"/>
        <end position="644"/>
    </location>
</feature>
<evidence type="ECO:0000259" key="3">
    <source>
        <dbReference type="PROSITE" id="PS51379"/>
    </source>
</evidence>
<dbReference type="InterPro" id="IPR045025">
    <property type="entry name" value="HACL1-like"/>
</dbReference>
<dbReference type="Proteomes" id="UP000261931">
    <property type="component" value="Unassembled WGS sequence"/>
</dbReference>
<evidence type="ECO:0000256" key="1">
    <source>
        <dbReference type="ARBA" id="ARBA00022723"/>
    </source>
</evidence>
<protein>
    <submittedName>
        <fullName evidence="4">Indolepyruvate ferredoxin oxidoreductase subunit alpha</fullName>
    </submittedName>
</protein>
<dbReference type="PIRSF" id="PIRSF006439">
    <property type="entry name" value="Indolepyruvate_ferr_oxidored"/>
    <property type="match status" value="1"/>
</dbReference>
<comment type="caution">
    <text evidence="4">The sequence shown here is derived from an EMBL/GenBank/DDBJ whole genome shotgun (WGS) entry which is preliminary data.</text>
</comment>
<proteinExistence type="predicted"/>
<dbReference type="RefSeq" id="WP_116960005.1">
    <property type="nucleotide sequence ID" value="NZ_QVLS01000010.1"/>
</dbReference>
<dbReference type="PANTHER" id="PTHR43710">
    <property type="entry name" value="2-HYDROXYACYL-COA LYASE"/>
    <property type="match status" value="1"/>
</dbReference>
<keyword evidence="1" id="KW-0479">Metal-binding</keyword>
<name>A0A372EGM5_9BURK</name>
<dbReference type="GO" id="GO:0043805">
    <property type="term" value="F:indolepyruvate ferredoxin oxidoreductase activity"/>
    <property type="evidence" value="ECO:0007669"/>
    <property type="project" value="InterPro"/>
</dbReference>
<reference evidence="4 5" key="1">
    <citation type="submission" date="2018-08" db="EMBL/GenBank/DDBJ databases">
        <title>Hydrogenophaga sp. LA-38 isolated from sludge.</title>
        <authorList>
            <person name="Im W.-T."/>
        </authorList>
    </citation>
    <scope>NUCLEOTIDE SEQUENCE [LARGE SCALE GENOMIC DNA]</scope>
    <source>
        <strain evidence="4 5">LA-38</strain>
    </source>
</reference>
<sequence length="706" mass="75336">MERSFAAEVRSLRLGAGETFHGEGILAVTKALLQSGVSYIGGYQGAPVSHLIDVLGDARGLLDELGVYFEASASEAGAAAMLGASIHYPVRGAVTWKSTVGTNVASDALSNLASAGVTGGALVILGEDYGEGSSIIQERTHAFAMKSQMWLLDPRPNLGSIVDAVERGFELSEASSTPVLLQLRIRACHVHGSFACKDNRSPAVSMRQPIEQPAYDYGRINLPPSIYQHERQKVEQRWPAALRYIQEAGLNERFDGDLSDVGLIVPGGLYNGVIRGLQSLGLADAFGASRLPIYALNVVYPLVPDEVLDFCRDKKAVLLVEEGQPNYIEDALHAVLRKAGVDTRLHGKDIFPMAGEYTGDVMVEALARFVEQAAPAGLVAAPIAAMAKALREHKAQASQAIGAPVPTRPPGFCIGCPERPVFSAIKQMQEKLGQVHVNADIGCHTFGTLPPFNVGSTVLGYGLGLASSSGVGPLLPNRTLSIMGDGGFWHNGFTSGVVNAVYNGQDSVLVILQNGYTSATGTQVIPSSPSQPLSKPLTLDIEKALHGVGVKWIRKVGSYHVEEMRDTLEEAMSTPEGGLKVIIADGECQLERQRRLKPKQAEQLKRGERVVRTRFGIDEDTCTGDHSCIRLSGCPSLTIKPNPSPLRTDPVASVNSACVGCGLCGENAHAAVLCPSFYKAEVVQNPTAFERFMARVRGALIERLAA</sequence>
<organism evidence="4 5">
    <name type="scientific">Hydrogenophaga borbori</name>
    <dbReference type="NCBI Taxonomy" id="2294117"/>
    <lineage>
        <taxon>Bacteria</taxon>
        <taxon>Pseudomonadati</taxon>
        <taxon>Pseudomonadota</taxon>
        <taxon>Betaproteobacteria</taxon>
        <taxon>Burkholderiales</taxon>
        <taxon>Comamonadaceae</taxon>
        <taxon>Hydrogenophaga</taxon>
    </lineage>
</organism>
<dbReference type="InterPro" id="IPR017721">
    <property type="entry name" value="IorA"/>
</dbReference>
<dbReference type="InterPro" id="IPR002880">
    <property type="entry name" value="Pyrv_Fd/Flavodoxin_OxRdtase_N"/>
</dbReference>
<dbReference type="PROSITE" id="PS51379">
    <property type="entry name" value="4FE4S_FER_2"/>
    <property type="match status" value="1"/>
</dbReference>
<evidence type="ECO:0000313" key="4">
    <source>
        <dbReference type="EMBL" id="RFP77599.1"/>
    </source>
</evidence>
<keyword evidence="5" id="KW-1185">Reference proteome</keyword>
<evidence type="ECO:0000313" key="5">
    <source>
        <dbReference type="Proteomes" id="UP000261931"/>
    </source>
</evidence>
<dbReference type="GO" id="GO:0046872">
    <property type="term" value="F:metal ion binding"/>
    <property type="evidence" value="ECO:0007669"/>
    <property type="project" value="UniProtKB-KW"/>
</dbReference>
<dbReference type="GO" id="GO:0044281">
    <property type="term" value="P:small molecule metabolic process"/>
    <property type="evidence" value="ECO:0007669"/>
    <property type="project" value="UniProtKB-ARBA"/>
</dbReference>
<keyword evidence="2" id="KW-0560">Oxidoreductase</keyword>
<dbReference type="CDD" id="cd02008">
    <property type="entry name" value="TPP_IOR_alpha"/>
    <property type="match status" value="1"/>
</dbReference>
<dbReference type="GO" id="GO:0030976">
    <property type="term" value="F:thiamine pyrophosphate binding"/>
    <property type="evidence" value="ECO:0007669"/>
    <property type="project" value="InterPro"/>
</dbReference>
<dbReference type="SUPFAM" id="SSF52518">
    <property type="entry name" value="Thiamin diphosphate-binding fold (THDP-binding)"/>
    <property type="match status" value="2"/>
</dbReference>
<dbReference type="PANTHER" id="PTHR43710:SF5">
    <property type="entry name" value="INDOLEPYRUVATE FERREDOXIN OXIDOREDUCTASE ALPHA SUBUNIT"/>
    <property type="match status" value="1"/>
</dbReference>
<dbReference type="AlphaFoldDB" id="A0A372EGM5"/>
<gene>
    <name evidence="4" type="ORF">DY262_15440</name>
</gene>
<accession>A0A372EGM5</accession>